<keyword evidence="2" id="KW-1185">Reference proteome</keyword>
<dbReference type="RefSeq" id="WP_003540166.1">
    <property type="nucleotide sequence ID" value="NC_015565.1"/>
</dbReference>
<protein>
    <submittedName>
        <fullName evidence="1">Uncharacterized protein</fullName>
    </submittedName>
</protein>
<reference evidence="1" key="1">
    <citation type="submission" date="2011-05" db="EMBL/GenBank/DDBJ databases">
        <title>Complete sequence of Desulfotomaculum carboxydivorans CO-1-SRB.</title>
        <authorList>
            <consortium name="US DOE Joint Genome Institute"/>
            <person name="Lucas S."/>
            <person name="Han J."/>
            <person name="Lapidus A."/>
            <person name="Cheng J.-F."/>
            <person name="Goodwin L."/>
            <person name="Pitluck S."/>
            <person name="Peters L."/>
            <person name="Mikhailova N."/>
            <person name="Lu M."/>
            <person name="Han C."/>
            <person name="Tapia R."/>
            <person name="Land M."/>
            <person name="Hauser L."/>
            <person name="Kyrpides N."/>
            <person name="Ivanova N."/>
            <person name="Pagani I."/>
            <person name="Stams A."/>
            <person name="Plugge C."/>
            <person name="Muyzer G."/>
            <person name="Kuever J."/>
            <person name="Parshina S."/>
            <person name="Ivanova A."/>
            <person name="Nazina T."/>
            <person name="Woyke T."/>
        </authorList>
    </citation>
    <scope>NUCLEOTIDE SEQUENCE [LARGE SCALE GENOMIC DNA]</scope>
    <source>
        <strain evidence="1">CO-1-SRB</strain>
    </source>
</reference>
<accession>F6B9H2</accession>
<sequence length="67" mass="7520">MIAVKGKKAERFTELEKGIIALFPPVVGGKNSGVLYRKKTRLGVEGRANHGRRMEYVSEREQFTARG</sequence>
<name>F6B9H2_DESCC</name>
<gene>
    <name evidence="1" type="ordered locus">Desca_0869</name>
</gene>
<dbReference type="HOGENOM" id="CLU_2805419_0_0_9"/>
<evidence type="ECO:0000313" key="1">
    <source>
        <dbReference type="EMBL" id="AEF93748.1"/>
    </source>
</evidence>
<dbReference type="EMBL" id="CP002736">
    <property type="protein sequence ID" value="AEF93748.1"/>
    <property type="molecule type" value="Genomic_DNA"/>
</dbReference>
<dbReference type="AlphaFoldDB" id="F6B9H2"/>
<dbReference type="KEGG" id="dca:Desca_0869"/>
<organism evidence="1 2">
    <name type="scientific">Desulfotomaculum nigrificans (strain DSM 14880 / VKM B-2319 / CO-1-SRB)</name>
    <name type="common">Desulfotomaculum carboxydivorans</name>
    <dbReference type="NCBI Taxonomy" id="868595"/>
    <lineage>
        <taxon>Bacteria</taxon>
        <taxon>Bacillati</taxon>
        <taxon>Bacillota</taxon>
        <taxon>Clostridia</taxon>
        <taxon>Eubacteriales</taxon>
        <taxon>Desulfotomaculaceae</taxon>
        <taxon>Desulfotomaculum</taxon>
    </lineage>
</organism>
<proteinExistence type="predicted"/>
<evidence type="ECO:0000313" key="2">
    <source>
        <dbReference type="Proteomes" id="UP000009226"/>
    </source>
</evidence>
<dbReference type="Proteomes" id="UP000009226">
    <property type="component" value="Chromosome"/>
</dbReference>